<sequence>MFCELGKFNDNINLEILLSIFRSQEIKYYKSGENNSVLGIEIGSLGEVKLYVEKDKLDVAMKIVESWRKR</sequence>
<evidence type="ECO:0000313" key="2">
    <source>
        <dbReference type="EMBL" id="BDU50493.1"/>
    </source>
</evidence>
<name>A0AAU9D7D7_9FUSO</name>
<dbReference type="SUPFAM" id="SSF54913">
    <property type="entry name" value="GlnB-like"/>
    <property type="match status" value="1"/>
</dbReference>
<accession>A0AAU9D7D7</accession>
<dbReference type="AlphaFoldDB" id="A0AAU9D7D7"/>
<dbReference type="InterPro" id="IPR011322">
    <property type="entry name" value="N-reg_PII-like_a/b"/>
</dbReference>
<evidence type="ECO:0000313" key="3">
    <source>
        <dbReference type="Proteomes" id="UP001321582"/>
    </source>
</evidence>
<evidence type="ECO:0000259" key="1">
    <source>
        <dbReference type="Pfam" id="PF09413"/>
    </source>
</evidence>
<proteinExistence type="predicted"/>
<dbReference type="InterPro" id="IPR018551">
    <property type="entry name" value="DUF2007"/>
</dbReference>
<dbReference type="KEGG" id="haby:HLVA_10620"/>
<protein>
    <recommendedName>
        <fullName evidence="1">DUF2007 domain-containing protein</fullName>
    </recommendedName>
</protein>
<dbReference type="Pfam" id="PF09413">
    <property type="entry name" value="DUF2007"/>
    <property type="match status" value="1"/>
</dbReference>
<organism evidence="2 3">
    <name type="scientific">Haliovirga abyssi</name>
    <dbReference type="NCBI Taxonomy" id="2996794"/>
    <lineage>
        <taxon>Bacteria</taxon>
        <taxon>Fusobacteriati</taxon>
        <taxon>Fusobacteriota</taxon>
        <taxon>Fusobacteriia</taxon>
        <taxon>Fusobacteriales</taxon>
        <taxon>Haliovirgaceae</taxon>
        <taxon>Haliovirga</taxon>
    </lineage>
</organism>
<reference evidence="2 3" key="1">
    <citation type="submission" date="2022-11" db="EMBL/GenBank/DDBJ databases">
        <title>Haliovirga abyssi gen. nov., sp. nov., a mesophilic fermentative bacterium isolated from the Iheya North hydrothermal field and the proposal of Haliovirgaceae fam. nov.</title>
        <authorList>
            <person name="Miyazaki U."/>
            <person name="Tame A."/>
            <person name="Miyazaki J."/>
            <person name="Takai K."/>
            <person name="Sawayama S."/>
            <person name="Kitajima M."/>
            <person name="Okamoto A."/>
            <person name="Nakagawa S."/>
        </authorList>
    </citation>
    <scope>NUCLEOTIDE SEQUENCE [LARGE SCALE GENOMIC DNA]</scope>
    <source>
        <strain evidence="2 3">IC12</strain>
    </source>
</reference>
<dbReference type="RefSeq" id="WP_307905420.1">
    <property type="nucleotide sequence ID" value="NZ_AP027059.1"/>
</dbReference>
<dbReference type="EMBL" id="AP027059">
    <property type="protein sequence ID" value="BDU50493.1"/>
    <property type="molecule type" value="Genomic_DNA"/>
</dbReference>
<gene>
    <name evidence="2" type="ORF">HLVA_10620</name>
</gene>
<dbReference type="Proteomes" id="UP001321582">
    <property type="component" value="Chromosome"/>
</dbReference>
<keyword evidence="3" id="KW-1185">Reference proteome</keyword>
<feature type="domain" description="DUF2007" evidence="1">
    <location>
        <begin position="5"/>
        <end position="68"/>
    </location>
</feature>